<protein>
    <submittedName>
        <fullName evidence="2">Uncharacterized protein</fullName>
    </submittedName>
</protein>
<reference evidence="2" key="1">
    <citation type="submission" date="2020-11" db="EMBL/GenBank/DDBJ databases">
        <authorList>
            <person name="Tran Van P."/>
        </authorList>
    </citation>
    <scope>NUCLEOTIDE SEQUENCE</scope>
</reference>
<proteinExistence type="predicted"/>
<feature type="region of interest" description="Disordered" evidence="1">
    <location>
        <begin position="261"/>
        <end position="407"/>
    </location>
</feature>
<name>A0A7R9BCY5_9CRUS</name>
<feature type="compositionally biased region" description="Basic and acidic residues" evidence="1">
    <location>
        <begin position="210"/>
        <end position="219"/>
    </location>
</feature>
<accession>A0A7R9BCY5</accession>
<feature type="compositionally biased region" description="Polar residues" evidence="1">
    <location>
        <begin position="133"/>
        <end position="143"/>
    </location>
</feature>
<keyword evidence="3" id="KW-1185">Reference proteome</keyword>
<dbReference type="Proteomes" id="UP000678499">
    <property type="component" value="Unassembled WGS sequence"/>
</dbReference>
<evidence type="ECO:0000256" key="1">
    <source>
        <dbReference type="SAM" id="MobiDB-lite"/>
    </source>
</evidence>
<dbReference type="AlphaFoldDB" id="A0A7R9BCY5"/>
<dbReference type="EMBL" id="OA882107">
    <property type="protein sequence ID" value="CAD7272857.1"/>
    <property type="molecule type" value="Genomic_DNA"/>
</dbReference>
<feature type="compositionally biased region" description="Low complexity" evidence="1">
    <location>
        <begin position="461"/>
        <end position="471"/>
    </location>
</feature>
<feature type="compositionally biased region" description="Polar residues" evidence="1">
    <location>
        <begin position="334"/>
        <end position="347"/>
    </location>
</feature>
<sequence length="913" mass="97800">MGKVLDAFKEMAQNCSPPAPPTPPLSFREICETCCATVQSSTCPNPGEWRLVVGGVLAGAVSVAAVRLWQRCESSSRGSRSDSYKRKLAKLRGMRPETLEFRKQSFSIRRVSCGTTFAKKTSPEIVSSDRDSGGSSKEGQQGTDPKPGSENAEILRAPIGKAPRAEKPELQEVFMNHRRSSLVDQRTGGYGKETFGGPNFDISEDPVEQASKKESEMDKKISKELSQVALDAKQTALIGKGSKEPITVSDLAMGGGSAVASRTKEGISSAATTSGQSKGTTSIDFMESVPTGSAGGGTGSIPAGSGSILAEEAGTSTRTFKTVHGGSGAMPQALDTSVPPTGLSSATGDGLQSYMDPGADESGQDGGGGGGEEEQTAASQDDLPSGGGPDEPDGGDPDGVCPDPPVKCEHVSEYIEKDEDELEKLKAIGAFPSCGLPVFPICPPLSAKQQTALGNDRRSSIRGSTSSTQPSAEPPTKEARRSSQTGSRQGSTKTLLDKESEFAPCVDDYALSTTQDDGTVTVFVHTQDGREPLIVRTAGTCPCPQCLPRPPRPSKGVWESILDTFWPIENPPEVGCAGKKGFATVALTCCQAASALGQGMSFADIGCCYERFILVNKALDGTTVRTLKKYFTVIPLNVNECNPHEFSHASAVAFLWSLCEFRTLVYFDPTCKVVTRECEDLLDIESLTVNLVVSDKLTSAQECQIIVLQPSLTRYEAMKTALDNQAESAGDCSQVNLCSAIVDAFGEPNYLPWQPQKIVVKEMQLIHHWIIAAFVTIYNRIRVQADDDIITLFRHFLEKIKVSNVEQIKGTVVDGKNCDTPVYGDRPREFINFGSFSASVVSHPSTSYSRSPVNKCDFNINSIRPTKSVVETPCTQGKFKTTQISGLRKQPISLSLVRMQFSFISFPVPCNIP</sequence>
<dbReference type="EMBL" id="CAJPEX010000070">
    <property type="protein sequence ID" value="CAG0913009.1"/>
    <property type="molecule type" value="Genomic_DNA"/>
</dbReference>
<feature type="compositionally biased region" description="Polar residues" evidence="1">
    <location>
        <begin position="269"/>
        <end position="283"/>
    </location>
</feature>
<feature type="region of interest" description="Disordered" evidence="1">
    <location>
        <begin position="182"/>
        <end position="219"/>
    </location>
</feature>
<evidence type="ECO:0000313" key="3">
    <source>
        <dbReference type="Proteomes" id="UP000678499"/>
    </source>
</evidence>
<gene>
    <name evidence="2" type="ORF">NMOB1V02_LOCUS774</name>
</gene>
<evidence type="ECO:0000313" key="2">
    <source>
        <dbReference type="EMBL" id="CAD7272857.1"/>
    </source>
</evidence>
<organism evidence="2">
    <name type="scientific">Notodromas monacha</name>
    <dbReference type="NCBI Taxonomy" id="399045"/>
    <lineage>
        <taxon>Eukaryota</taxon>
        <taxon>Metazoa</taxon>
        <taxon>Ecdysozoa</taxon>
        <taxon>Arthropoda</taxon>
        <taxon>Crustacea</taxon>
        <taxon>Oligostraca</taxon>
        <taxon>Ostracoda</taxon>
        <taxon>Podocopa</taxon>
        <taxon>Podocopida</taxon>
        <taxon>Cypridocopina</taxon>
        <taxon>Cypridoidea</taxon>
        <taxon>Cyprididae</taxon>
        <taxon>Notodromas</taxon>
    </lineage>
</organism>
<feature type="compositionally biased region" description="Low complexity" evidence="1">
    <location>
        <begin position="482"/>
        <end position="492"/>
    </location>
</feature>
<feature type="region of interest" description="Disordered" evidence="1">
    <location>
        <begin position="449"/>
        <end position="494"/>
    </location>
</feature>
<feature type="region of interest" description="Disordered" evidence="1">
    <location>
        <begin position="119"/>
        <end position="151"/>
    </location>
</feature>